<dbReference type="Gene3D" id="3.30.465.10">
    <property type="match status" value="1"/>
</dbReference>
<dbReference type="Gene3D" id="3.30.43.10">
    <property type="entry name" value="Uridine Diphospho-n-acetylenolpyruvylglucosamine Reductase, domain 2"/>
    <property type="match status" value="1"/>
</dbReference>
<dbReference type="PANTHER" id="PTHR42973:SF39">
    <property type="entry name" value="FAD-BINDING PCMH-TYPE DOMAIN-CONTAINING PROTEIN"/>
    <property type="match status" value="1"/>
</dbReference>
<keyword evidence="4" id="KW-0274">FAD</keyword>
<evidence type="ECO:0000256" key="4">
    <source>
        <dbReference type="ARBA" id="ARBA00022827"/>
    </source>
</evidence>
<comment type="cofactor">
    <cofactor evidence="1">
        <name>FAD</name>
        <dbReference type="ChEBI" id="CHEBI:57692"/>
    </cofactor>
</comment>
<gene>
    <name evidence="8" type="ORF">CTA1_7048</name>
</gene>
<evidence type="ECO:0000256" key="5">
    <source>
        <dbReference type="ARBA" id="ARBA00023002"/>
    </source>
</evidence>
<dbReference type="Pfam" id="PF01565">
    <property type="entry name" value="FAD_binding_4"/>
    <property type="match status" value="1"/>
</dbReference>
<proteinExistence type="inferred from homology"/>
<dbReference type="InterPro" id="IPR016169">
    <property type="entry name" value="FAD-bd_PCMH_sub2"/>
</dbReference>
<evidence type="ECO:0000256" key="1">
    <source>
        <dbReference type="ARBA" id="ARBA00001974"/>
    </source>
</evidence>
<dbReference type="STRING" id="1306861.A0A4U6X877"/>
<feature type="domain" description="FAD-binding PCMH-type" evidence="7">
    <location>
        <begin position="51"/>
        <end position="222"/>
    </location>
</feature>
<comment type="caution">
    <text evidence="8">The sequence shown here is derived from an EMBL/GenBank/DDBJ whole genome shotgun (WGS) entry which is preliminary data.</text>
</comment>
<evidence type="ECO:0000313" key="8">
    <source>
        <dbReference type="EMBL" id="TKW51364.1"/>
    </source>
</evidence>
<dbReference type="PANTHER" id="PTHR42973">
    <property type="entry name" value="BINDING OXIDOREDUCTASE, PUTATIVE (AFU_ORTHOLOGUE AFUA_1G17690)-RELATED"/>
    <property type="match status" value="1"/>
</dbReference>
<evidence type="ECO:0000256" key="3">
    <source>
        <dbReference type="ARBA" id="ARBA00022630"/>
    </source>
</evidence>
<dbReference type="InterPro" id="IPR050416">
    <property type="entry name" value="FAD-linked_Oxidoreductase"/>
</dbReference>
<keyword evidence="5" id="KW-0560">Oxidoreductase</keyword>
<dbReference type="InterPro" id="IPR016167">
    <property type="entry name" value="FAD-bd_PCMH_sub1"/>
</dbReference>
<name>A0A4U6X877_9PEZI</name>
<dbReference type="InterPro" id="IPR012951">
    <property type="entry name" value="BBE"/>
</dbReference>
<keyword evidence="9" id="KW-1185">Reference proteome</keyword>
<dbReference type="OrthoDB" id="415825at2759"/>
<evidence type="ECO:0000259" key="7">
    <source>
        <dbReference type="PROSITE" id="PS51387"/>
    </source>
</evidence>
<feature type="chain" id="PRO_5020598934" evidence="6">
    <location>
        <begin position="20"/>
        <end position="476"/>
    </location>
</feature>
<dbReference type="GO" id="GO:0071949">
    <property type="term" value="F:FAD binding"/>
    <property type="evidence" value="ECO:0007669"/>
    <property type="project" value="InterPro"/>
</dbReference>
<dbReference type="InterPro" id="IPR036318">
    <property type="entry name" value="FAD-bd_PCMH-like_sf"/>
</dbReference>
<keyword evidence="6" id="KW-0732">Signal</keyword>
<dbReference type="GO" id="GO:0016491">
    <property type="term" value="F:oxidoreductase activity"/>
    <property type="evidence" value="ECO:0007669"/>
    <property type="project" value="UniProtKB-KW"/>
</dbReference>
<keyword evidence="3" id="KW-0285">Flavoprotein</keyword>
<dbReference type="PROSITE" id="PS51387">
    <property type="entry name" value="FAD_PCMH"/>
    <property type="match status" value="1"/>
</dbReference>
<comment type="similarity">
    <text evidence="2">Belongs to the oxygen-dependent FAD-linked oxidoreductase family.</text>
</comment>
<evidence type="ECO:0000256" key="6">
    <source>
        <dbReference type="SAM" id="SignalP"/>
    </source>
</evidence>
<dbReference type="Proteomes" id="UP000310108">
    <property type="component" value="Unassembled WGS sequence"/>
</dbReference>
<dbReference type="InterPro" id="IPR016166">
    <property type="entry name" value="FAD-bd_PCMH"/>
</dbReference>
<protein>
    <submittedName>
        <fullName evidence="8">6-hydroxy-D-nicotine oxidase</fullName>
    </submittedName>
</protein>
<accession>A0A4U6X877</accession>
<dbReference type="EMBL" id="PJEX01000311">
    <property type="protein sequence ID" value="TKW51364.1"/>
    <property type="molecule type" value="Genomic_DNA"/>
</dbReference>
<reference evidence="8 9" key="1">
    <citation type="journal article" date="2019" name="PLoS ONE">
        <title>Comparative genome analysis indicates high evolutionary potential of pathogenicity genes in Colletotrichum tanaceti.</title>
        <authorList>
            <person name="Lelwala R.V."/>
            <person name="Korhonen P.K."/>
            <person name="Young N.D."/>
            <person name="Scott J.B."/>
            <person name="Ades P.A."/>
            <person name="Gasser R.B."/>
            <person name="Taylor P.W.J."/>
        </authorList>
    </citation>
    <scope>NUCLEOTIDE SEQUENCE [LARGE SCALE GENOMIC DNA]</scope>
    <source>
        <strain evidence="8">BRIP57314</strain>
    </source>
</reference>
<dbReference type="InterPro" id="IPR006094">
    <property type="entry name" value="Oxid_FAD_bind_N"/>
</dbReference>
<feature type="signal peptide" evidence="6">
    <location>
        <begin position="1"/>
        <end position="19"/>
    </location>
</feature>
<dbReference type="Pfam" id="PF08031">
    <property type="entry name" value="BBE"/>
    <property type="match status" value="1"/>
</dbReference>
<dbReference type="AlphaFoldDB" id="A0A4U6X877"/>
<organism evidence="8 9">
    <name type="scientific">Colletotrichum tanaceti</name>
    <dbReference type="NCBI Taxonomy" id="1306861"/>
    <lineage>
        <taxon>Eukaryota</taxon>
        <taxon>Fungi</taxon>
        <taxon>Dikarya</taxon>
        <taxon>Ascomycota</taxon>
        <taxon>Pezizomycotina</taxon>
        <taxon>Sordariomycetes</taxon>
        <taxon>Hypocreomycetidae</taxon>
        <taxon>Glomerellales</taxon>
        <taxon>Glomerellaceae</taxon>
        <taxon>Colletotrichum</taxon>
        <taxon>Colletotrichum destructivum species complex</taxon>
    </lineage>
</organism>
<dbReference type="Gene3D" id="3.40.462.20">
    <property type="match status" value="1"/>
</dbReference>
<evidence type="ECO:0000256" key="2">
    <source>
        <dbReference type="ARBA" id="ARBA00005466"/>
    </source>
</evidence>
<dbReference type="SUPFAM" id="SSF56176">
    <property type="entry name" value="FAD-binding/transporter-associated domain-like"/>
    <property type="match status" value="1"/>
</dbReference>
<sequence length="476" mass="50505">MKILLLSLQLLVAAVSALAVRAPTIAEDLKALVSTSSSVAVNLRARWSTFNAPSPAVVVNVTTEKDVAVVVKYCSRRGIPFVAQNGGNGWGKTFDLGCDGVVINLAALNAVTFSNSKTEATIGGGAIIGETMQAANKAGVLVPTGNCNCVGTLGAILGGGYGSLMGEVGFGVDNVLSMRVVVASGEILTVSPTCHPDLFWALRGAGPNFGIVTSATVRARPTPAQERNAWLMNLFFSHEQLPQIAQAIQDLPLKPEQFVFLILTNSGPPSNAPTVLVTGFLRNGTEAAGRAAFAPLYALGPALNRSSVAAYDTWNAANDPFCTRGDRKPAFSTTIKHMRPETWPAIWDLYAAFQAKGPNSAILIERYNLTKAQSAPEGSAALQEALRRDAFAQAVVIPWYTDAALDAEAEEFGRSVRDIWSASETATSNPTYVNFAHGDETAEAIYGTSLARLRKLKKKWDPLGAFNQWFKVGASA</sequence>
<evidence type="ECO:0000313" key="9">
    <source>
        <dbReference type="Proteomes" id="UP000310108"/>
    </source>
</evidence>